<evidence type="ECO:0000259" key="1">
    <source>
        <dbReference type="PROSITE" id="PS51670"/>
    </source>
</evidence>
<name>A0AAE0LCL9_9CHLO</name>
<sequence length="420" mass="44498">MANPTAAQELLRSYGIAHQDLTRRQRAADLPMKISCCCIALLFVLAVPARGQGARNCTDIEGFKDEKGYTCTTWKYTNCSEAVSRWGYTAEGEAAVLANCSASCGECAISSSPPPVAYPPPATVEAGCADTEGFKDEKGYTCTTWKYTNCSEAVSRWGYTAEGEAAVLANCSASCGECTISSSPPPVAYPPPATVEAGCADTEGFKDEKGYSCTTWKYTNCSEAVSRWGYTAEGEAAVLANCSASCGECTISSSPPPVAYPPPATVEAGCADTEGFKDEKGYTCTSWKSSDCSEAVSRWGYTAEGEADLLANCSATCGVCGVSPPPPPPPSPSEGCSTGSVLVEVTFQTRAYASNSRWQIIETTSRNVAAAGQLNEEYKAWKEYIEEVCLTAAVVNYTVLFNYYAGSDAEVHPPRCHRSS</sequence>
<dbReference type="EMBL" id="LGRX02004377">
    <property type="protein sequence ID" value="KAK3280486.1"/>
    <property type="molecule type" value="Genomic_DNA"/>
</dbReference>
<protein>
    <recommendedName>
        <fullName evidence="1">ShKT domain-containing protein</fullName>
    </recommendedName>
</protein>
<organism evidence="2 3">
    <name type="scientific">Cymbomonas tetramitiformis</name>
    <dbReference type="NCBI Taxonomy" id="36881"/>
    <lineage>
        <taxon>Eukaryota</taxon>
        <taxon>Viridiplantae</taxon>
        <taxon>Chlorophyta</taxon>
        <taxon>Pyramimonadophyceae</taxon>
        <taxon>Pyramimonadales</taxon>
        <taxon>Pyramimonadaceae</taxon>
        <taxon>Cymbomonas</taxon>
    </lineage>
</organism>
<dbReference type="Proteomes" id="UP001190700">
    <property type="component" value="Unassembled WGS sequence"/>
</dbReference>
<dbReference type="PROSITE" id="PS51670">
    <property type="entry name" value="SHKT"/>
    <property type="match status" value="1"/>
</dbReference>
<dbReference type="AlphaFoldDB" id="A0AAE0LCL9"/>
<dbReference type="InterPro" id="IPR003582">
    <property type="entry name" value="ShKT_dom"/>
</dbReference>
<evidence type="ECO:0000313" key="2">
    <source>
        <dbReference type="EMBL" id="KAK3280486.1"/>
    </source>
</evidence>
<keyword evidence="3" id="KW-1185">Reference proteome</keyword>
<evidence type="ECO:0000313" key="3">
    <source>
        <dbReference type="Proteomes" id="UP001190700"/>
    </source>
</evidence>
<comment type="caution">
    <text evidence="2">The sequence shown here is derived from an EMBL/GenBank/DDBJ whole genome shotgun (WGS) entry which is preliminary data.</text>
</comment>
<accession>A0AAE0LCL9</accession>
<gene>
    <name evidence="2" type="ORF">CYMTET_11674</name>
</gene>
<proteinExistence type="predicted"/>
<reference evidence="2 3" key="1">
    <citation type="journal article" date="2015" name="Genome Biol. Evol.">
        <title>Comparative Genomics of a Bacterivorous Green Alga Reveals Evolutionary Causalities and Consequences of Phago-Mixotrophic Mode of Nutrition.</title>
        <authorList>
            <person name="Burns J.A."/>
            <person name="Paasch A."/>
            <person name="Narechania A."/>
            <person name="Kim E."/>
        </authorList>
    </citation>
    <scope>NUCLEOTIDE SEQUENCE [LARGE SCALE GENOMIC DNA]</scope>
    <source>
        <strain evidence="2 3">PLY_AMNH</strain>
    </source>
</reference>
<feature type="domain" description="ShKT" evidence="1">
    <location>
        <begin position="276"/>
        <end position="320"/>
    </location>
</feature>